<reference evidence="3" key="1">
    <citation type="submission" date="2017-05" db="EMBL/GenBank/DDBJ databases">
        <authorList>
            <person name="Ray J."/>
            <person name="Price M."/>
            <person name="Deutschbauer A."/>
        </authorList>
    </citation>
    <scope>NUCLEOTIDE SEQUENCE [LARGE SCALE GENOMIC DNA]</scope>
    <source>
        <strain evidence="3">DSM 19842</strain>
    </source>
</reference>
<dbReference type="OrthoDB" id="956004at2"/>
<evidence type="ECO:0000259" key="1">
    <source>
        <dbReference type="Pfam" id="PF01881"/>
    </source>
</evidence>
<dbReference type="Proteomes" id="UP000266292">
    <property type="component" value="Chromosome"/>
</dbReference>
<dbReference type="RefSeq" id="WP_025606288.1">
    <property type="nucleotide sequence ID" value="NZ_CP021235.1"/>
</dbReference>
<feature type="domain" description="CRISPR associated protein Cas6 C-terminal" evidence="1">
    <location>
        <begin position="104"/>
        <end position="223"/>
    </location>
</feature>
<dbReference type="AlphaFoldDB" id="A0A1X9YRG6"/>
<evidence type="ECO:0000313" key="3">
    <source>
        <dbReference type="Proteomes" id="UP000266292"/>
    </source>
</evidence>
<dbReference type="InterPro" id="IPR049435">
    <property type="entry name" value="Cas_Cas6_C"/>
</dbReference>
<keyword evidence="3" id="KW-1185">Reference proteome</keyword>
<protein>
    <submittedName>
        <fullName evidence="2">CRISPR-associated protein Cas6</fullName>
    </submittedName>
</protein>
<organism evidence="2 3">
    <name type="scientific">Pontibacter actiniarum</name>
    <dbReference type="NCBI Taxonomy" id="323450"/>
    <lineage>
        <taxon>Bacteria</taxon>
        <taxon>Pseudomonadati</taxon>
        <taxon>Bacteroidota</taxon>
        <taxon>Cytophagia</taxon>
        <taxon>Cytophagales</taxon>
        <taxon>Hymenobacteraceae</taxon>
        <taxon>Pontibacter</taxon>
    </lineage>
</organism>
<name>A0A1X9YRG6_9BACT</name>
<dbReference type="Pfam" id="PF01881">
    <property type="entry name" value="Cas_Cas6_C"/>
    <property type="match status" value="1"/>
</dbReference>
<gene>
    <name evidence="2" type="ORF">CA264_08375</name>
</gene>
<sequence length="224" mass="25270">MRIQLKLSPNTQPVPFNHLHVLTKRLHHWLGPGNDLHDGLSLYSFGWLRGGERIGNGLWFPNGATWNVSFYDSDYGIQLAKGILADRSAFFGMQVDKALEMPFPQFTEKQIFRVDGAVVARQVRDDLTREYLLYDNPEADEALTRVFRKKMLDAGFSTEDAENTNVRFYRDNKGKSRTRMVSIKGVDHKCSSCPVVVEGKPSITRFAWLVGIGELTGSGFGALQ</sequence>
<dbReference type="EMBL" id="CP021235">
    <property type="protein sequence ID" value="ARS35452.1"/>
    <property type="molecule type" value="Genomic_DNA"/>
</dbReference>
<dbReference type="STRING" id="709015.GCA_000472485_01681"/>
<dbReference type="KEGG" id="pact:CA264_08375"/>
<dbReference type="CDD" id="cd21140">
    <property type="entry name" value="Cas6_I-like"/>
    <property type="match status" value="1"/>
</dbReference>
<accession>A0A1X9YRG6</accession>
<dbReference type="Gene3D" id="3.30.70.1900">
    <property type="match status" value="1"/>
</dbReference>
<evidence type="ECO:0000313" key="2">
    <source>
        <dbReference type="EMBL" id="ARS35452.1"/>
    </source>
</evidence>
<proteinExistence type="predicted"/>